<dbReference type="AlphaFoldDB" id="A0A1M5EGD8"/>
<organism evidence="7 8">
    <name type="scientific">Lampropedia hyalina DSM 16112</name>
    <dbReference type="NCBI Taxonomy" id="1122156"/>
    <lineage>
        <taxon>Bacteria</taxon>
        <taxon>Pseudomonadati</taxon>
        <taxon>Pseudomonadota</taxon>
        <taxon>Betaproteobacteria</taxon>
        <taxon>Burkholderiales</taxon>
        <taxon>Comamonadaceae</taxon>
        <taxon>Lampropedia</taxon>
    </lineage>
</organism>
<dbReference type="EC" id="3.1.-.-" evidence="5"/>
<evidence type="ECO:0000313" key="7">
    <source>
        <dbReference type="EMBL" id="SHF78122.1"/>
    </source>
</evidence>
<dbReference type="EMBL" id="FQUZ01000041">
    <property type="protein sequence ID" value="SHF78122.1"/>
    <property type="molecule type" value="Genomic_DNA"/>
</dbReference>
<evidence type="ECO:0000256" key="1">
    <source>
        <dbReference type="ARBA" id="ARBA00022649"/>
    </source>
</evidence>
<evidence type="ECO:0000256" key="3">
    <source>
        <dbReference type="ARBA" id="ARBA00022723"/>
    </source>
</evidence>
<dbReference type="GO" id="GO:0090729">
    <property type="term" value="F:toxin activity"/>
    <property type="evidence" value="ECO:0007669"/>
    <property type="project" value="UniProtKB-KW"/>
</dbReference>
<dbReference type="InterPro" id="IPR052106">
    <property type="entry name" value="PINc/VapC_TA"/>
</dbReference>
<feature type="binding site" evidence="5">
    <location>
        <position position="5"/>
    </location>
    <ligand>
        <name>Mg(2+)</name>
        <dbReference type="ChEBI" id="CHEBI:18420"/>
    </ligand>
</feature>
<keyword evidence="3 5" id="KW-0479">Metal-binding</keyword>
<dbReference type="GO" id="GO:0004540">
    <property type="term" value="F:RNA nuclease activity"/>
    <property type="evidence" value="ECO:0007669"/>
    <property type="project" value="InterPro"/>
</dbReference>
<name>A0A1M5EGD8_9BURK</name>
<comment type="function">
    <text evidence="5">Toxic component of a toxin-antitoxin (TA) system. An RNase.</text>
</comment>
<feature type="domain" description="PIN" evidence="6">
    <location>
        <begin position="4"/>
        <end position="125"/>
    </location>
</feature>
<dbReference type="InterPro" id="IPR022907">
    <property type="entry name" value="VapC_family"/>
</dbReference>
<keyword evidence="5" id="KW-0460">Magnesium</keyword>
<evidence type="ECO:0000256" key="4">
    <source>
        <dbReference type="ARBA" id="ARBA00022801"/>
    </source>
</evidence>
<keyword evidence="8" id="KW-1185">Reference proteome</keyword>
<dbReference type="Proteomes" id="UP000184327">
    <property type="component" value="Unassembled WGS sequence"/>
</dbReference>
<dbReference type="STRING" id="1122156.SAMN02745117_02587"/>
<evidence type="ECO:0000259" key="6">
    <source>
        <dbReference type="Pfam" id="PF01850"/>
    </source>
</evidence>
<dbReference type="InterPro" id="IPR029060">
    <property type="entry name" value="PIN-like_dom_sf"/>
</dbReference>
<dbReference type="OrthoDB" id="32974at2"/>
<sequence>MIGFDTNVLVRLLVNDDAAQAQAVRRLLEPINDTPEAVFISDLVIVETLWVLKARYGMGKAALAGVIDLLLSVKTFAFEHRATLEQAANAFRHGKAGFADCLIVARHRRLGCQHTVTFDKALAKHEGAKLLPISG</sequence>
<evidence type="ECO:0000256" key="2">
    <source>
        <dbReference type="ARBA" id="ARBA00022722"/>
    </source>
</evidence>
<gene>
    <name evidence="5" type="primary">vapC</name>
    <name evidence="7" type="ORF">SAMN02745117_02587</name>
</gene>
<comment type="cofactor">
    <cofactor evidence="5">
        <name>Mg(2+)</name>
        <dbReference type="ChEBI" id="CHEBI:18420"/>
    </cofactor>
</comment>
<dbReference type="GO" id="GO:0016787">
    <property type="term" value="F:hydrolase activity"/>
    <property type="evidence" value="ECO:0007669"/>
    <property type="project" value="UniProtKB-KW"/>
</dbReference>
<proteinExistence type="inferred from homology"/>
<keyword evidence="1 5" id="KW-1277">Toxin-antitoxin system</keyword>
<dbReference type="PANTHER" id="PTHR38826">
    <property type="entry name" value="RIBONUCLEASE VAPC13"/>
    <property type="match status" value="1"/>
</dbReference>
<dbReference type="HAMAP" id="MF_00265">
    <property type="entry name" value="VapC_Nob1"/>
    <property type="match status" value="1"/>
</dbReference>
<evidence type="ECO:0000256" key="5">
    <source>
        <dbReference type="HAMAP-Rule" id="MF_00265"/>
    </source>
</evidence>
<evidence type="ECO:0000313" key="8">
    <source>
        <dbReference type="Proteomes" id="UP000184327"/>
    </source>
</evidence>
<keyword evidence="4 5" id="KW-0378">Hydrolase</keyword>
<dbReference type="RefSeq" id="WP_073357087.1">
    <property type="nucleotide sequence ID" value="NZ_FQUZ01000041.1"/>
</dbReference>
<reference evidence="7 8" key="1">
    <citation type="submission" date="2016-11" db="EMBL/GenBank/DDBJ databases">
        <authorList>
            <person name="Jaros S."/>
            <person name="Januszkiewicz K."/>
            <person name="Wedrychowicz H."/>
        </authorList>
    </citation>
    <scope>NUCLEOTIDE SEQUENCE [LARGE SCALE GENOMIC DNA]</scope>
    <source>
        <strain evidence="7 8">DSM 16112</strain>
    </source>
</reference>
<dbReference type="CDD" id="cd18683">
    <property type="entry name" value="PIN_VapC-like"/>
    <property type="match status" value="1"/>
</dbReference>
<comment type="similarity">
    <text evidence="5">Belongs to the PINc/VapC protein family.</text>
</comment>
<dbReference type="SUPFAM" id="SSF88723">
    <property type="entry name" value="PIN domain-like"/>
    <property type="match status" value="1"/>
</dbReference>
<protein>
    <recommendedName>
        <fullName evidence="5">Ribonuclease VapC</fullName>
        <shortName evidence="5">RNase VapC</shortName>
        <ecNumber evidence="5">3.1.-.-</ecNumber>
    </recommendedName>
    <alternativeName>
        <fullName evidence="5">Toxin VapC</fullName>
    </alternativeName>
</protein>
<dbReference type="Gene3D" id="3.40.50.1010">
    <property type="entry name" value="5'-nuclease"/>
    <property type="match status" value="1"/>
</dbReference>
<keyword evidence="2 5" id="KW-0540">Nuclease</keyword>
<dbReference type="GO" id="GO:0000287">
    <property type="term" value="F:magnesium ion binding"/>
    <property type="evidence" value="ECO:0007669"/>
    <property type="project" value="UniProtKB-UniRule"/>
</dbReference>
<dbReference type="PANTHER" id="PTHR38826:SF5">
    <property type="entry name" value="RIBONUCLEASE VAPC13"/>
    <property type="match status" value="1"/>
</dbReference>
<feature type="binding site" evidence="5">
    <location>
        <position position="100"/>
    </location>
    <ligand>
        <name>Mg(2+)</name>
        <dbReference type="ChEBI" id="CHEBI:18420"/>
    </ligand>
</feature>
<keyword evidence="5" id="KW-0800">Toxin</keyword>
<accession>A0A1M5EGD8</accession>
<dbReference type="Pfam" id="PF01850">
    <property type="entry name" value="PIN"/>
    <property type="match status" value="1"/>
</dbReference>
<dbReference type="InterPro" id="IPR002716">
    <property type="entry name" value="PIN_dom"/>
</dbReference>